<evidence type="ECO:0000313" key="2">
    <source>
        <dbReference type="Proteomes" id="UP000887578"/>
    </source>
</evidence>
<protein>
    <submittedName>
        <fullName evidence="3">Uncharacterized protein</fullName>
    </submittedName>
</protein>
<evidence type="ECO:0000256" key="1">
    <source>
        <dbReference type="SAM" id="MobiDB-lite"/>
    </source>
</evidence>
<feature type="compositionally biased region" description="Basic and acidic residues" evidence="1">
    <location>
        <begin position="138"/>
        <end position="153"/>
    </location>
</feature>
<organism evidence="2 3">
    <name type="scientific">Panagrolaimus davidi</name>
    <dbReference type="NCBI Taxonomy" id="227884"/>
    <lineage>
        <taxon>Eukaryota</taxon>
        <taxon>Metazoa</taxon>
        <taxon>Ecdysozoa</taxon>
        <taxon>Nematoda</taxon>
        <taxon>Chromadorea</taxon>
        <taxon>Rhabditida</taxon>
        <taxon>Tylenchina</taxon>
        <taxon>Panagrolaimomorpha</taxon>
        <taxon>Panagrolaimoidea</taxon>
        <taxon>Panagrolaimidae</taxon>
        <taxon>Panagrolaimus</taxon>
    </lineage>
</organism>
<feature type="compositionally biased region" description="Low complexity" evidence="1">
    <location>
        <begin position="155"/>
        <end position="174"/>
    </location>
</feature>
<feature type="compositionally biased region" description="Basic and acidic residues" evidence="1">
    <location>
        <begin position="186"/>
        <end position="200"/>
    </location>
</feature>
<evidence type="ECO:0000313" key="3">
    <source>
        <dbReference type="WBParaSite" id="PDA_v2.g14774.t1"/>
    </source>
</evidence>
<keyword evidence="2" id="KW-1185">Reference proteome</keyword>
<name>A0A914P9N1_9BILA</name>
<dbReference type="AlphaFoldDB" id="A0A914P9N1"/>
<proteinExistence type="predicted"/>
<reference evidence="3" key="1">
    <citation type="submission" date="2022-11" db="UniProtKB">
        <authorList>
            <consortium name="WormBaseParasite"/>
        </authorList>
    </citation>
    <scope>IDENTIFICATION</scope>
</reference>
<dbReference type="Proteomes" id="UP000887578">
    <property type="component" value="Unplaced"/>
</dbReference>
<dbReference type="WBParaSite" id="PDA_v2.g14774.t1">
    <property type="protein sequence ID" value="PDA_v2.g14774.t1"/>
    <property type="gene ID" value="PDA_v2.g14774"/>
</dbReference>
<feature type="compositionally biased region" description="Basic and acidic residues" evidence="1">
    <location>
        <begin position="60"/>
        <end position="79"/>
    </location>
</feature>
<sequence length="200" mass="21671">MKDLMTGKFIFDTNTRSSFWSGVVRFVLSGAVATWFIETIEFFRAVSSKHCSLNDGDEVKKVEKTSKIEKEAEESDRQALEAQKARLSQSNTADSHIPKGEPPINGSSDITGTKLELPPSLMEKSDESDYGGGKAKKEKSPEQKSSKTKDHVKGAISASTATTASSSNVTTDATQVTGTLSTQKSNESKNGEKSEKNKKL</sequence>
<feature type="region of interest" description="Disordered" evidence="1">
    <location>
        <begin position="60"/>
        <end position="200"/>
    </location>
</feature>
<accession>A0A914P9N1</accession>